<evidence type="ECO:0000313" key="1">
    <source>
        <dbReference type="EMBL" id="OWK35188.1"/>
    </source>
</evidence>
<dbReference type="AlphaFoldDB" id="A0A225D9H1"/>
<gene>
    <name evidence="1" type="ORF">FRUB_10030</name>
</gene>
<name>A0A225D9H1_9BACT</name>
<dbReference type="EMBL" id="NIDE01000019">
    <property type="protein sequence ID" value="OWK35188.1"/>
    <property type="molecule type" value="Genomic_DNA"/>
</dbReference>
<reference evidence="2" key="1">
    <citation type="submission" date="2017-06" db="EMBL/GenBank/DDBJ databases">
        <title>Genome analysis of Fimbriiglobus ruber SP5, the first member of the order Planctomycetales with confirmed chitinolytic capability.</title>
        <authorList>
            <person name="Ravin N.V."/>
            <person name="Rakitin A.L."/>
            <person name="Ivanova A.A."/>
            <person name="Beletsky A.V."/>
            <person name="Kulichevskaya I.S."/>
            <person name="Mardanov A.V."/>
            <person name="Dedysh S.N."/>
        </authorList>
    </citation>
    <scope>NUCLEOTIDE SEQUENCE [LARGE SCALE GENOMIC DNA]</scope>
    <source>
        <strain evidence="2">SP5</strain>
    </source>
</reference>
<accession>A0A225D9H1</accession>
<protein>
    <submittedName>
        <fullName evidence="1">High-affnity carbon uptake protein Hat/HatR</fullName>
    </submittedName>
</protein>
<dbReference type="Proteomes" id="UP000214646">
    <property type="component" value="Unassembled WGS sequence"/>
</dbReference>
<sequence>MEKVEEEIKALEEKEVLPKLVPTTGYVREVKAARAKLLVAYDAAVKSYTMEGKRALAKTIQGEWDSFKNTDVPNEMNRPADGFEAGIKLTGKYAFGFISSNGNKTSGVADWEMEVTKRVGKDFAAEIWADKRISGYVVEGTIEKGQVKYTWAKALTEDIPNNHIGNVIFSGRFENGQLTGVVTTPKINATLRGEVKLKVIKD</sequence>
<keyword evidence="2" id="KW-1185">Reference proteome</keyword>
<evidence type="ECO:0000313" key="2">
    <source>
        <dbReference type="Proteomes" id="UP000214646"/>
    </source>
</evidence>
<comment type="caution">
    <text evidence="1">The sequence shown here is derived from an EMBL/GenBank/DDBJ whole genome shotgun (WGS) entry which is preliminary data.</text>
</comment>
<organism evidence="1 2">
    <name type="scientific">Fimbriiglobus ruber</name>
    <dbReference type="NCBI Taxonomy" id="1908690"/>
    <lineage>
        <taxon>Bacteria</taxon>
        <taxon>Pseudomonadati</taxon>
        <taxon>Planctomycetota</taxon>
        <taxon>Planctomycetia</taxon>
        <taxon>Gemmatales</taxon>
        <taxon>Gemmataceae</taxon>
        <taxon>Fimbriiglobus</taxon>
    </lineage>
</organism>
<proteinExistence type="predicted"/>